<evidence type="ECO:0000313" key="4">
    <source>
        <dbReference type="EMBL" id="RZU52201.1"/>
    </source>
</evidence>
<dbReference type="InterPro" id="IPR029057">
    <property type="entry name" value="PRTase-like"/>
</dbReference>
<dbReference type="CDD" id="cd06223">
    <property type="entry name" value="PRTases_typeI"/>
    <property type="match status" value="1"/>
</dbReference>
<dbReference type="EMBL" id="SHKY01000001">
    <property type="protein sequence ID" value="RZU52201.1"/>
    <property type="molecule type" value="Genomic_DNA"/>
</dbReference>
<evidence type="ECO:0000256" key="1">
    <source>
        <dbReference type="ARBA" id="ARBA00008007"/>
    </source>
</evidence>
<dbReference type="InterPro" id="IPR051910">
    <property type="entry name" value="ComF/GntX_DNA_util-trans"/>
</dbReference>
<comment type="caution">
    <text evidence="4">The sequence shown here is derived from an EMBL/GenBank/DDBJ whole genome shotgun (WGS) entry which is preliminary data.</text>
</comment>
<proteinExistence type="inferred from homology"/>
<dbReference type="InterPro" id="IPR000836">
    <property type="entry name" value="PRTase_dom"/>
</dbReference>
<dbReference type="AlphaFoldDB" id="A0A4Q7ZND7"/>
<dbReference type="PANTHER" id="PTHR47505:SF1">
    <property type="entry name" value="DNA UTILIZATION PROTEIN YHGH"/>
    <property type="match status" value="1"/>
</dbReference>
<gene>
    <name evidence="4" type="ORF">EV385_4045</name>
</gene>
<evidence type="ECO:0000256" key="2">
    <source>
        <dbReference type="SAM" id="MobiDB-lite"/>
    </source>
</evidence>
<dbReference type="PANTHER" id="PTHR47505">
    <property type="entry name" value="DNA UTILIZATION PROTEIN YHGH"/>
    <property type="match status" value="1"/>
</dbReference>
<feature type="domain" description="Phosphoribosyltransferase" evidence="3">
    <location>
        <begin position="192"/>
        <end position="237"/>
    </location>
</feature>
<organism evidence="4 5">
    <name type="scientific">Krasilnikovia cinnamomea</name>
    <dbReference type="NCBI Taxonomy" id="349313"/>
    <lineage>
        <taxon>Bacteria</taxon>
        <taxon>Bacillati</taxon>
        <taxon>Actinomycetota</taxon>
        <taxon>Actinomycetes</taxon>
        <taxon>Micromonosporales</taxon>
        <taxon>Micromonosporaceae</taxon>
        <taxon>Krasilnikovia</taxon>
    </lineage>
</organism>
<comment type="similarity">
    <text evidence="1">Belongs to the ComF/GntX family.</text>
</comment>
<evidence type="ECO:0000313" key="5">
    <source>
        <dbReference type="Proteomes" id="UP000292564"/>
    </source>
</evidence>
<dbReference type="Pfam" id="PF00156">
    <property type="entry name" value="Pribosyltran"/>
    <property type="match status" value="1"/>
</dbReference>
<evidence type="ECO:0000259" key="3">
    <source>
        <dbReference type="Pfam" id="PF00156"/>
    </source>
</evidence>
<name>A0A4Q7ZND7_9ACTN</name>
<keyword evidence="4" id="KW-0808">Transferase</keyword>
<accession>A0A4Q7ZND7</accession>
<feature type="compositionally biased region" description="Basic and acidic residues" evidence="2">
    <location>
        <begin position="244"/>
        <end position="255"/>
    </location>
</feature>
<sequence>MPAAELLAGLADLVLPTACAGCGAERVPLRLGTCAECVVALEGLTPYPVVPVPPPSGMPPCTAVGPYAGALRGVLLAYKERGRHRLARPLGALLAGAVAAAAVRAGAATGAPLLIVPVPSTAAAARRRHGDHLARLAGHAACRLRAAGWRAELARPLRAAPRPDSADLGALARVAVAESSLRIKATRIGISQRRSTMRGTLVVVDDIVTTGATLAAVATRLTEANMQVAGAAVLAATQLRRAHRGSDRSSRRPVADRAQSPEALPRTRGDWGASAR</sequence>
<dbReference type="Gene3D" id="3.40.50.2020">
    <property type="match status" value="1"/>
</dbReference>
<feature type="region of interest" description="Disordered" evidence="2">
    <location>
        <begin position="242"/>
        <end position="276"/>
    </location>
</feature>
<keyword evidence="5" id="KW-1185">Reference proteome</keyword>
<keyword evidence="4" id="KW-0328">Glycosyltransferase</keyword>
<dbReference type="Proteomes" id="UP000292564">
    <property type="component" value="Unassembled WGS sequence"/>
</dbReference>
<reference evidence="4 5" key="1">
    <citation type="submission" date="2019-02" db="EMBL/GenBank/DDBJ databases">
        <title>Sequencing the genomes of 1000 actinobacteria strains.</title>
        <authorList>
            <person name="Klenk H.-P."/>
        </authorList>
    </citation>
    <scope>NUCLEOTIDE SEQUENCE [LARGE SCALE GENOMIC DNA]</scope>
    <source>
        <strain evidence="4 5">DSM 45162</strain>
    </source>
</reference>
<protein>
    <submittedName>
        <fullName evidence="4">Putative amidophosphoribosyltransferase</fullName>
    </submittedName>
</protein>
<dbReference type="GO" id="GO:0016757">
    <property type="term" value="F:glycosyltransferase activity"/>
    <property type="evidence" value="ECO:0007669"/>
    <property type="project" value="UniProtKB-KW"/>
</dbReference>
<dbReference type="SUPFAM" id="SSF53271">
    <property type="entry name" value="PRTase-like"/>
    <property type="match status" value="1"/>
</dbReference>